<dbReference type="InterPro" id="IPR008780">
    <property type="entry name" value="Plasmodium_Vir"/>
</dbReference>
<evidence type="ECO:0000313" key="3">
    <source>
        <dbReference type="EMBL" id="SBT00370.1"/>
    </source>
</evidence>
<feature type="region of interest" description="Disordered" evidence="1">
    <location>
        <begin position="175"/>
        <end position="208"/>
    </location>
</feature>
<feature type="transmembrane region" description="Helical" evidence="2">
    <location>
        <begin position="225"/>
        <end position="247"/>
    </location>
</feature>
<dbReference type="EMBL" id="FLQV01001879">
    <property type="protein sequence ID" value="SBT00370.1"/>
    <property type="molecule type" value="Genomic_DNA"/>
</dbReference>
<gene>
    <name evidence="3" type="ORF">POVCU1_059490</name>
</gene>
<name>A0A1A8X6Y2_PLAOA</name>
<keyword evidence="2" id="KW-0812">Transmembrane</keyword>
<evidence type="ECO:0000256" key="1">
    <source>
        <dbReference type="SAM" id="MobiDB-lite"/>
    </source>
</evidence>
<protein>
    <submittedName>
        <fullName evidence="3">PIR Superfamily Protein</fullName>
    </submittedName>
</protein>
<reference evidence="4" key="1">
    <citation type="submission" date="2016-05" db="EMBL/GenBank/DDBJ databases">
        <authorList>
            <person name="Naeem Raeece"/>
        </authorList>
    </citation>
    <scope>NUCLEOTIDE SEQUENCE [LARGE SCALE GENOMIC DNA]</scope>
</reference>
<evidence type="ECO:0000313" key="4">
    <source>
        <dbReference type="Proteomes" id="UP000078546"/>
    </source>
</evidence>
<accession>A0A1A8X6Y2</accession>
<dbReference type="Proteomes" id="UP000078546">
    <property type="component" value="Unassembled WGS sequence"/>
</dbReference>
<dbReference type="Pfam" id="PF05795">
    <property type="entry name" value="Plasmodium_Vir"/>
    <property type="match status" value="1"/>
</dbReference>
<keyword evidence="2" id="KW-0472">Membrane</keyword>
<dbReference type="AlphaFoldDB" id="A0A1A8X6Y2"/>
<sequence>MKEQILKDSSKYKLYNKLNDDTNINEYKRYCSNKQFMNKNYEGFTNLCYIFAKNYIKLPQILNDELDANERCRYFNFWITDIVRKKWENEWKNKPNILYTLRVLYAVENAITVASHKYNCHFNYNRLHDKYKRECCKFPSEKCHNPMKLDYFCKNDDLFNKLKCDINNGVAAASSEHERSQTMDGTQENDISHSVSSSSLEHHTDENVDGITNNTDYYPKRGVSFSFWGILSAFLYLYKFTTYGNWIRSKLLKNEMKVNLGEDAQNFVTYGIKNAKENIFTDDCNITYHPA</sequence>
<keyword evidence="2" id="KW-1133">Transmembrane helix</keyword>
<organism evidence="3 4">
    <name type="scientific">Plasmodium ovale curtisi</name>
    <dbReference type="NCBI Taxonomy" id="864141"/>
    <lineage>
        <taxon>Eukaryota</taxon>
        <taxon>Sar</taxon>
        <taxon>Alveolata</taxon>
        <taxon>Apicomplexa</taxon>
        <taxon>Aconoidasida</taxon>
        <taxon>Haemosporida</taxon>
        <taxon>Plasmodiidae</taxon>
        <taxon>Plasmodium</taxon>
        <taxon>Plasmodium (Plasmodium)</taxon>
    </lineage>
</organism>
<evidence type="ECO:0000256" key="2">
    <source>
        <dbReference type="SAM" id="Phobius"/>
    </source>
</evidence>
<proteinExistence type="predicted"/>